<dbReference type="InterPro" id="IPR036661">
    <property type="entry name" value="Luciferase-like_sf"/>
</dbReference>
<dbReference type="AlphaFoldDB" id="A0A6J4UH99"/>
<organism evidence="6">
    <name type="scientific">uncultured Thermomicrobiales bacterium</name>
    <dbReference type="NCBI Taxonomy" id="1645740"/>
    <lineage>
        <taxon>Bacteria</taxon>
        <taxon>Pseudomonadati</taxon>
        <taxon>Thermomicrobiota</taxon>
        <taxon>Thermomicrobia</taxon>
        <taxon>Thermomicrobiales</taxon>
        <taxon>environmental samples</taxon>
    </lineage>
</organism>
<dbReference type="InterPro" id="IPR011251">
    <property type="entry name" value="Luciferase-like_dom"/>
</dbReference>
<dbReference type="GO" id="GO:0008726">
    <property type="term" value="F:alkanesulfonate monooxygenase activity"/>
    <property type="evidence" value="ECO:0007669"/>
    <property type="project" value="TreeGrafter"/>
</dbReference>
<keyword evidence="2" id="KW-0288">FMN</keyword>
<feature type="domain" description="Luciferase-like" evidence="5">
    <location>
        <begin position="12"/>
        <end position="266"/>
    </location>
</feature>
<protein>
    <recommendedName>
        <fullName evidence="5">Luciferase-like domain-containing protein</fullName>
    </recommendedName>
</protein>
<dbReference type="PANTHER" id="PTHR42847:SF4">
    <property type="entry name" value="ALKANESULFONATE MONOOXYGENASE-RELATED"/>
    <property type="match status" value="1"/>
</dbReference>
<accession>A0A6J4UH99</accession>
<proteinExistence type="predicted"/>
<dbReference type="EMBL" id="CADCWN010000011">
    <property type="protein sequence ID" value="CAA9548739.1"/>
    <property type="molecule type" value="Genomic_DNA"/>
</dbReference>
<reference evidence="6" key="1">
    <citation type="submission" date="2020-02" db="EMBL/GenBank/DDBJ databases">
        <authorList>
            <person name="Meier V. D."/>
        </authorList>
    </citation>
    <scope>NUCLEOTIDE SEQUENCE</scope>
    <source>
        <strain evidence="6">AVDCRST_MAG18</strain>
    </source>
</reference>
<dbReference type="GO" id="GO:0046306">
    <property type="term" value="P:alkanesulfonate catabolic process"/>
    <property type="evidence" value="ECO:0007669"/>
    <property type="project" value="TreeGrafter"/>
</dbReference>
<keyword evidence="1" id="KW-0285">Flavoprotein</keyword>
<evidence type="ECO:0000256" key="4">
    <source>
        <dbReference type="ARBA" id="ARBA00023033"/>
    </source>
</evidence>
<evidence type="ECO:0000256" key="1">
    <source>
        <dbReference type="ARBA" id="ARBA00022630"/>
    </source>
</evidence>
<keyword evidence="4" id="KW-0503">Monooxygenase</keyword>
<name>A0A6J4UH99_9BACT</name>
<evidence type="ECO:0000313" key="6">
    <source>
        <dbReference type="EMBL" id="CAA9548739.1"/>
    </source>
</evidence>
<evidence type="ECO:0000259" key="5">
    <source>
        <dbReference type="Pfam" id="PF00296"/>
    </source>
</evidence>
<evidence type="ECO:0000256" key="2">
    <source>
        <dbReference type="ARBA" id="ARBA00022643"/>
    </source>
</evidence>
<sequence length="321" mass="34896">MSGRIVPTRGLKIGMYVPFSERQMQGETPHWVDILAMARRAEAVGFDSLWVPDHLIQYYEGVAPRGGWECWSLVSALAASTSRVELGTIVTATSFRNPALLAKIVDTVEEISGGRVILGLGTGYHEPEYRAFGYPYDHPFSRFAEALTIIHGLLRHGRVDFVGQYYEARECELRPRGGPRPAGPPILIGSSGPKMLDLLARYADLWNVWLVHGVSRPASIPPLRARVDAACRAVGRDPATVGRTATVLVDYVGTDDLALRLMRPASTPEAIVGDAPAVAAALRAFADEGIAHLQVFLQPNSLAGIERFAPVLEAVKRQHGG</sequence>
<dbReference type="Pfam" id="PF00296">
    <property type="entry name" value="Bac_luciferase"/>
    <property type="match status" value="1"/>
</dbReference>
<dbReference type="PANTHER" id="PTHR42847">
    <property type="entry name" value="ALKANESULFONATE MONOOXYGENASE"/>
    <property type="match status" value="1"/>
</dbReference>
<evidence type="ECO:0000256" key="3">
    <source>
        <dbReference type="ARBA" id="ARBA00023002"/>
    </source>
</evidence>
<dbReference type="SUPFAM" id="SSF51679">
    <property type="entry name" value="Bacterial luciferase-like"/>
    <property type="match status" value="1"/>
</dbReference>
<gene>
    <name evidence="6" type="ORF">AVDCRST_MAG18-117</name>
</gene>
<dbReference type="InterPro" id="IPR050172">
    <property type="entry name" value="SsuD_RutA_monooxygenase"/>
</dbReference>
<keyword evidence="3" id="KW-0560">Oxidoreductase</keyword>
<dbReference type="Gene3D" id="3.20.20.30">
    <property type="entry name" value="Luciferase-like domain"/>
    <property type="match status" value="1"/>
</dbReference>